<feature type="transmembrane region" description="Helical" evidence="6">
    <location>
        <begin position="222"/>
        <end position="242"/>
    </location>
</feature>
<dbReference type="Pfam" id="PF20684">
    <property type="entry name" value="Fung_rhodopsin"/>
    <property type="match status" value="1"/>
</dbReference>
<feature type="transmembrane region" description="Helical" evidence="6">
    <location>
        <begin position="184"/>
        <end position="210"/>
    </location>
</feature>
<comment type="similarity">
    <text evidence="5">Belongs to the SAT4 family.</text>
</comment>
<dbReference type="AlphaFoldDB" id="A0A4Z0YH32"/>
<evidence type="ECO:0000259" key="7">
    <source>
        <dbReference type="Pfam" id="PF20684"/>
    </source>
</evidence>
<evidence type="ECO:0000256" key="5">
    <source>
        <dbReference type="ARBA" id="ARBA00038359"/>
    </source>
</evidence>
<dbReference type="PANTHER" id="PTHR33048">
    <property type="entry name" value="PTH11-LIKE INTEGRAL MEMBRANE PROTEIN (AFU_ORTHOLOGUE AFUA_5G11245)"/>
    <property type="match status" value="1"/>
</dbReference>
<organism evidence="8 9">
    <name type="scientific">Xylaria hypoxylon</name>
    <dbReference type="NCBI Taxonomy" id="37992"/>
    <lineage>
        <taxon>Eukaryota</taxon>
        <taxon>Fungi</taxon>
        <taxon>Dikarya</taxon>
        <taxon>Ascomycota</taxon>
        <taxon>Pezizomycotina</taxon>
        <taxon>Sordariomycetes</taxon>
        <taxon>Xylariomycetidae</taxon>
        <taxon>Xylariales</taxon>
        <taxon>Xylariaceae</taxon>
        <taxon>Xylaria</taxon>
    </lineage>
</organism>
<protein>
    <recommendedName>
        <fullName evidence="7">Rhodopsin domain-containing protein</fullName>
    </recommendedName>
</protein>
<evidence type="ECO:0000256" key="4">
    <source>
        <dbReference type="ARBA" id="ARBA00023136"/>
    </source>
</evidence>
<feature type="transmembrane region" description="Helical" evidence="6">
    <location>
        <begin position="254"/>
        <end position="275"/>
    </location>
</feature>
<keyword evidence="2 6" id="KW-0812">Transmembrane</keyword>
<comment type="subcellular location">
    <subcellularLocation>
        <location evidence="1">Membrane</location>
        <topology evidence="1">Multi-pass membrane protein</topology>
    </subcellularLocation>
</comment>
<sequence length="364" mass="40835">MAANSATIMDALPHNGPGKTDLIVEAVFLALDFIFTGVRLWSRRIQKTQLQANDILILIALCGLGLHEDEVEKIAGPNRVVLFRKVCNTAILKVHVAVVTDSYEYKLTYVIDLMWLTLVTTIKVSILHFYTMIFRTKWFRYVVYGFMSFTVAFWIAAFFSDAFFCIPPQKAWLPDTPGHCGDASTIYIVLASTDLAIDIIVIALPMPILWGLQLAMAKKVSLTFIFGLGFIIIIITSVRIRFFSQLDPADITYTFSKIALLSSLVPLLGIINANLPLSAPVFQRVFSTSILSSTLKRSNRTGSTDNFQRLGDEEYRLTNIEVSREPNTSHDDGKINIRRDWEVNSTPALESHSNATYPEGRVLE</sequence>
<evidence type="ECO:0000256" key="3">
    <source>
        <dbReference type="ARBA" id="ARBA00022989"/>
    </source>
</evidence>
<dbReference type="InterPro" id="IPR049326">
    <property type="entry name" value="Rhodopsin_dom_fungi"/>
</dbReference>
<feature type="transmembrane region" description="Helical" evidence="6">
    <location>
        <begin position="22"/>
        <end position="41"/>
    </location>
</feature>
<reference evidence="8 9" key="1">
    <citation type="submission" date="2019-03" db="EMBL/GenBank/DDBJ databases">
        <title>Draft genome sequence of Xylaria hypoxylon DSM 108379, a ubiquitous saprotrophic-parasitic fungi on hardwood.</title>
        <authorList>
            <person name="Buettner E."/>
            <person name="Leonhardt S."/>
            <person name="Gebauer A.M."/>
            <person name="Liers C."/>
            <person name="Hofrichter M."/>
            <person name="Kellner H."/>
        </authorList>
    </citation>
    <scope>NUCLEOTIDE SEQUENCE [LARGE SCALE GENOMIC DNA]</scope>
    <source>
        <strain evidence="8 9">DSM 108379</strain>
    </source>
</reference>
<dbReference type="OrthoDB" id="5329176at2759"/>
<dbReference type="PANTHER" id="PTHR33048:SF47">
    <property type="entry name" value="INTEGRAL MEMBRANE PROTEIN-RELATED"/>
    <property type="match status" value="1"/>
</dbReference>
<dbReference type="InterPro" id="IPR052337">
    <property type="entry name" value="SAT4-like"/>
</dbReference>
<keyword evidence="4 6" id="KW-0472">Membrane</keyword>
<keyword evidence="9" id="KW-1185">Reference proteome</keyword>
<proteinExistence type="inferred from homology"/>
<name>A0A4Z0YH32_9PEZI</name>
<evidence type="ECO:0000313" key="9">
    <source>
        <dbReference type="Proteomes" id="UP000297716"/>
    </source>
</evidence>
<evidence type="ECO:0000313" key="8">
    <source>
        <dbReference type="EMBL" id="TGJ83284.1"/>
    </source>
</evidence>
<feature type="domain" description="Rhodopsin" evidence="7">
    <location>
        <begin position="38"/>
        <end position="284"/>
    </location>
</feature>
<gene>
    <name evidence="8" type="ORF">E0Z10_g5503</name>
</gene>
<feature type="transmembrane region" description="Helical" evidence="6">
    <location>
        <begin position="141"/>
        <end position="164"/>
    </location>
</feature>
<evidence type="ECO:0000256" key="1">
    <source>
        <dbReference type="ARBA" id="ARBA00004141"/>
    </source>
</evidence>
<feature type="transmembrane region" description="Helical" evidence="6">
    <location>
        <begin position="113"/>
        <end position="134"/>
    </location>
</feature>
<dbReference type="GO" id="GO:0016020">
    <property type="term" value="C:membrane"/>
    <property type="evidence" value="ECO:0007669"/>
    <property type="project" value="UniProtKB-SubCell"/>
</dbReference>
<dbReference type="EMBL" id="SKBN01000099">
    <property type="protein sequence ID" value="TGJ83284.1"/>
    <property type="molecule type" value="Genomic_DNA"/>
</dbReference>
<evidence type="ECO:0000256" key="6">
    <source>
        <dbReference type="SAM" id="Phobius"/>
    </source>
</evidence>
<keyword evidence="3 6" id="KW-1133">Transmembrane helix</keyword>
<accession>A0A4Z0YH32</accession>
<dbReference type="Proteomes" id="UP000297716">
    <property type="component" value="Unassembled WGS sequence"/>
</dbReference>
<comment type="caution">
    <text evidence="8">The sequence shown here is derived from an EMBL/GenBank/DDBJ whole genome shotgun (WGS) entry which is preliminary data.</text>
</comment>
<evidence type="ECO:0000256" key="2">
    <source>
        <dbReference type="ARBA" id="ARBA00022692"/>
    </source>
</evidence>